<dbReference type="PANTHER" id="PTHR10344">
    <property type="entry name" value="THYMIDYLATE KINASE"/>
    <property type="match status" value="1"/>
</dbReference>
<dbReference type="Gene3D" id="3.40.50.300">
    <property type="entry name" value="P-loop containing nucleotide triphosphate hydrolases"/>
    <property type="match status" value="1"/>
</dbReference>
<dbReference type="EMBL" id="JAOXHJ010000001">
    <property type="protein sequence ID" value="MCV3753830.1"/>
    <property type="molecule type" value="Genomic_DNA"/>
</dbReference>
<dbReference type="GO" id="GO:0004798">
    <property type="term" value="F:dTMP kinase activity"/>
    <property type="evidence" value="ECO:0007669"/>
    <property type="project" value="UniProtKB-EC"/>
</dbReference>
<comment type="caution">
    <text evidence="12">The sequence shown here is derived from an EMBL/GenBank/DDBJ whole genome shotgun (WGS) entry which is preliminary data.</text>
</comment>
<keyword evidence="13" id="KW-1185">Reference proteome</keyword>
<evidence type="ECO:0000256" key="8">
    <source>
        <dbReference type="ARBA" id="ARBA00022840"/>
    </source>
</evidence>
<organism evidence="12 13">
    <name type="scientific">Ureaplasma zalophigenitalium</name>
    <dbReference type="NCBI Taxonomy" id="907723"/>
    <lineage>
        <taxon>Bacteria</taxon>
        <taxon>Bacillati</taxon>
        <taxon>Mycoplasmatota</taxon>
        <taxon>Mycoplasmoidales</taxon>
        <taxon>Mycoplasmoidaceae</taxon>
        <taxon>Ureaplasma</taxon>
    </lineage>
</organism>
<feature type="domain" description="Thymidylate kinase-like" evidence="11">
    <location>
        <begin position="13"/>
        <end position="209"/>
    </location>
</feature>
<evidence type="ECO:0000256" key="1">
    <source>
        <dbReference type="ARBA" id="ARBA00009776"/>
    </source>
</evidence>
<evidence type="ECO:0000313" key="13">
    <source>
        <dbReference type="Proteomes" id="UP001207252"/>
    </source>
</evidence>
<dbReference type="RefSeq" id="WP_263817632.1">
    <property type="nucleotide sequence ID" value="NZ_JAOXHJ010000001.1"/>
</dbReference>
<evidence type="ECO:0000256" key="9">
    <source>
        <dbReference type="ARBA" id="ARBA00048743"/>
    </source>
</evidence>
<evidence type="ECO:0000256" key="3">
    <source>
        <dbReference type="ARBA" id="ARBA00017144"/>
    </source>
</evidence>
<comment type="similarity">
    <text evidence="1 10">Belongs to the thymidylate kinase family.</text>
</comment>
<dbReference type="Pfam" id="PF02223">
    <property type="entry name" value="Thymidylate_kin"/>
    <property type="match status" value="1"/>
</dbReference>
<reference evidence="12 13" key="1">
    <citation type="journal article" date="2020" name="Int. J. Syst. Evol. Microbiol.">
        <title>Ureaplasma miroungigenitalium sp. nov. isolated from northern elephant seals (Mirounga angustirostris) and Ureaplasma zalophigenitalium sp. nov. isolated from California sea lions (Zalophus californianus).</title>
        <authorList>
            <person name="Volokhov D.V."/>
            <person name="Gulland F.M."/>
            <person name="Gao Y."/>
            <person name="Chizhikov V.E."/>
        </authorList>
    </citation>
    <scope>NUCLEOTIDE SEQUENCE [LARGE SCALE GENOMIC DNA]</scope>
    <source>
        <strain evidence="12 13">CSL7644-GEN</strain>
    </source>
</reference>
<dbReference type="CDD" id="cd01672">
    <property type="entry name" value="TMPK"/>
    <property type="match status" value="1"/>
</dbReference>
<dbReference type="SUPFAM" id="SSF52540">
    <property type="entry name" value="P-loop containing nucleoside triphosphate hydrolases"/>
    <property type="match status" value="1"/>
</dbReference>
<evidence type="ECO:0000256" key="7">
    <source>
        <dbReference type="ARBA" id="ARBA00022777"/>
    </source>
</evidence>
<evidence type="ECO:0000256" key="6">
    <source>
        <dbReference type="ARBA" id="ARBA00022741"/>
    </source>
</evidence>
<dbReference type="PROSITE" id="PS01331">
    <property type="entry name" value="THYMIDYLATE_KINASE"/>
    <property type="match status" value="1"/>
</dbReference>
<name>A0ABT3BNJ6_9BACT</name>
<dbReference type="NCBIfam" id="TIGR00041">
    <property type="entry name" value="DTMP_kinase"/>
    <property type="match status" value="1"/>
</dbReference>
<dbReference type="EC" id="2.7.4.9" evidence="2 10"/>
<dbReference type="InterPro" id="IPR039430">
    <property type="entry name" value="Thymidylate_kin-like_dom"/>
</dbReference>
<dbReference type="HAMAP" id="MF_00165">
    <property type="entry name" value="Thymidylate_kinase"/>
    <property type="match status" value="1"/>
</dbReference>
<gene>
    <name evidence="10 12" type="primary">tmk</name>
    <name evidence="12" type="ORF">OF365_00300</name>
</gene>
<evidence type="ECO:0000259" key="11">
    <source>
        <dbReference type="Pfam" id="PF02223"/>
    </source>
</evidence>
<evidence type="ECO:0000256" key="5">
    <source>
        <dbReference type="ARBA" id="ARBA00022727"/>
    </source>
</evidence>
<proteinExistence type="inferred from homology"/>
<comment type="function">
    <text evidence="10">Phosphorylation of dTMP to form dTDP in both de novo and salvage pathways of dTTP synthesis.</text>
</comment>
<dbReference type="PANTHER" id="PTHR10344:SF4">
    <property type="entry name" value="UMP-CMP KINASE 2, MITOCHONDRIAL"/>
    <property type="match status" value="1"/>
</dbReference>
<dbReference type="InterPro" id="IPR018095">
    <property type="entry name" value="Thymidylate_kin_CS"/>
</dbReference>
<accession>A0ABT3BNJ6</accession>
<feature type="binding site" evidence="10">
    <location>
        <begin position="15"/>
        <end position="22"/>
    </location>
    <ligand>
        <name>ATP</name>
        <dbReference type="ChEBI" id="CHEBI:30616"/>
    </ligand>
</feature>
<dbReference type="Proteomes" id="UP001207252">
    <property type="component" value="Unassembled WGS sequence"/>
</dbReference>
<dbReference type="InterPro" id="IPR018094">
    <property type="entry name" value="Thymidylate_kinase"/>
</dbReference>
<comment type="catalytic activity">
    <reaction evidence="9 10">
        <text>dTMP + ATP = dTDP + ADP</text>
        <dbReference type="Rhea" id="RHEA:13517"/>
        <dbReference type="ChEBI" id="CHEBI:30616"/>
        <dbReference type="ChEBI" id="CHEBI:58369"/>
        <dbReference type="ChEBI" id="CHEBI:63528"/>
        <dbReference type="ChEBI" id="CHEBI:456216"/>
        <dbReference type="EC" id="2.7.4.9"/>
    </reaction>
</comment>
<keyword evidence="8 10" id="KW-0067">ATP-binding</keyword>
<evidence type="ECO:0000256" key="4">
    <source>
        <dbReference type="ARBA" id="ARBA00022679"/>
    </source>
</evidence>
<evidence type="ECO:0000256" key="2">
    <source>
        <dbReference type="ARBA" id="ARBA00012980"/>
    </source>
</evidence>
<protein>
    <recommendedName>
        <fullName evidence="3 10">Thymidylate kinase</fullName>
        <ecNumber evidence="2 10">2.7.4.9</ecNumber>
    </recommendedName>
    <alternativeName>
        <fullName evidence="10">dTMP kinase</fullName>
    </alternativeName>
</protein>
<keyword evidence="4 10" id="KW-0808">Transferase</keyword>
<keyword evidence="6 10" id="KW-0547">Nucleotide-binding</keyword>
<evidence type="ECO:0000256" key="10">
    <source>
        <dbReference type="HAMAP-Rule" id="MF_00165"/>
    </source>
</evidence>
<dbReference type="InterPro" id="IPR027417">
    <property type="entry name" value="P-loop_NTPase"/>
</dbReference>
<sequence>MQKIKPQPLFIVFEGIDGAGKTTIIERLKNQLINEELIDNFIFTREPGGYNNQACETIRAFTHQNLPFFDNLTLAYLYAASRNEHLLKTIKPALAQQKIIICDRFVHSSLVYQSDEQTSMQKVYDVNKITINDFQVDYIFYFKVDAKKAMQRIALGNQKNRESNFYDQQKRDFYDSLIQKYDLAFEHHYQPKNKYIIIDANKNIDDVYEATYKQLKAILKA</sequence>
<keyword evidence="7 10" id="KW-0418">Kinase</keyword>
<evidence type="ECO:0000313" key="12">
    <source>
        <dbReference type="EMBL" id="MCV3753830.1"/>
    </source>
</evidence>
<keyword evidence="5 10" id="KW-0545">Nucleotide biosynthesis</keyword>